<evidence type="ECO:0000256" key="2">
    <source>
        <dbReference type="SAM" id="MobiDB-lite"/>
    </source>
</evidence>
<feature type="compositionally biased region" description="Basic and acidic residues" evidence="2">
    <location>
        <begin position="377"/>
        <end position="388"/>
    </location>
</feature>
<gene>
    <name evidence="3" type="ORF">M9Y10_011504</name>
</gene>
<accession>A0ABR2IKP0</accession>
<comment type="caution">
    <text evidence="3">The sequence shown here is derived from an EMBL/GenBank/DDBJ whole genome shotgun (WGS) entry which is preliminary data.</text>
</comment>
<feature type="repeat" description="WD" evidence="1">
    <location>
        <begin position="779"/>
        <end position="801"/>
    </location>
</feature>
<name>A0ABR2IKP0_9EUKA</name>
<feature type="compositionally biased region" description="Polar residues" evidence="2">
    <location>
        <begin position="399"/>
        <end position="409"/>
    </location>
</feature>
<feature type="region of interest" description="Disordered" evidence="2">
    <location>
        <begin position="374"/>
        <end position="409"/>
    </location>
</feature>
<dbReference type="EMBL" id="JAPFFF010000017">
    <property type="protein sequence ID" value="KAK8863814.1"/>
    <property type="molecule type" value="Genomic_DNA"/>
</dbReference>
<proteinExistence type="predicted"/>
<dbReference type="PANTHER" id="PTHR33667">
    <property type="entry name" value="SI:DKEY-57N24.6"/>
    <property type="match status" value="1"/>
</dbReference>
<feature type="region of interest" description="Disordered" evidence="2">
    <location>
        <begin position="563"/>
        <end position="585"/>
    </location>
</feature>
<dbReference type="Proteomes" id="UP001470230">
    <property type="component" value="Unassembled WGS sequence"/>
</dbReference>
<evidence type="ECO:0000313" key="3">
    <source>
        <dbReference type="EMBL" id="KAK8863814.1"/>
    </source>
</evidence>
<dbReference type="PANTHER" id="PTHR33667:SF7">
    <property type="entry name" value="RIKEN CDNA 1810020O05 GENE"/>
    <property type="match status" value="1"/>
</dbReference>
<organism evidence="3 4">
    <name type="scientific">Tritrichomonas musculus</name>
    <dbReference type="NCBI Taxonomy" id="1915356"/>
    <lineage>
        <taxon>Eukaryota</taxon>
        <taxon>Metamonada</taxon>
        <taxon>Parabasalia</taxon>
        <taxon>Tritrichomonadida</taxon>
        <taxon>Tritrichomonadidae</taxon>
        <taxon>Tritrichomonas</taxon>
    </lineage>
</organism>
<reference evidence="3 4" key="1">
    <citation type="submission" date="2024-04" db="EMBL/GenBank/DDBJ databases">
        <title>Tritrichomonas musculus Genome.</title>
        <authorList>
            <person name="Alves-Ferreira E."/>
            <person name="Grigg M."/>
            <person name="Lorenzi H."/>
            <person name="Galac M."/>
        </authorList>
    </citation>
    <scope>NUCLEOTIDE SEQUENCE [LARGE SCALE GENOMIC DNA]</scope>
    <source>
        <strain evidence="3 4">EAF2021</strain>
    </source>
</reference>
<evidence type="ECO:0000256" key="1">
    <source>
        <dbReference type="PROSITE-ProRule" id="PRU00221"/>
    </source>
</evidence>
<keyword evidence="4" id="KW-1185">Reference proteome</keyword>
<evidence type="ECO:0008006" key="5">
    <source>
        <dbReference type="Google" id="ProtNLM"/>
    </source>
</evidence>
<sequence length="1035" mass="116738">MKGKGKASRLNQPDVPVVLDSCGVDVNDPNGSHLVNFTFKVTANDDPEKPFEGDIELVLPHNLPKNSKPPKIELSHPSTEWNTTLPVMIDDNFLNQIREKRFIYRIVFLYKATSHGKGPARGAPKKGSDKGAPAPLTNHTFFVDVSNFLVRGGRFRSFLSCTETCQPPGFENFTFSVSIDHSILSDAQIRRYQPFVVFFKGVHQMPNTPISYDDLACSCVGPFLVVHAGQQTFTTFPQKHGPEMKLNTALVFWQPQFTEITIELRDREIEQPEMNNTIGSSFALPFDPKNKPKIIEPLSIDQILGGKKETTERPYGTVTFKIGNGRQLLPFKPITIHDCLMQPGFYIENGTYLTIEMESMKDYVPVLQVPVQPATPIKDKRGGGDSKGHTSKLQAAADKNQQQGKQDPSLAESAQYSFNRCLIVCKNVDQMTDTERNVIDEIQKEIVLCNSVAFNIKDLAAVPTMKIQKIDSDAISGFYMMFADNLHIIVLEFLDKSKTALQFEKFLKATISGEPISEGSSEKFNLEESVAEQPINDEASSDAKSNTNEAENEPISAIATDLIGDANQNTTNEPETKSESAGKVSQASVKTVNDVNVLGPNFLILYDFSVAFKSSRLYGNFDCAVKKFKLPETLDHLLEEPTVYVQNSHLSNLFTVLNQLNQLRLTKKFSDIEELKLWPKDQELEMLNAKKGVLLSMDELSFPPKNRNLGNFAEEEENNEDSSKSANKLQNIDPSQFVYHPINEDIIKSPPHDVNYFVNRNMETIRKLESQHKHYKRGLISVSEDGEVEIWDTRKGQPPKSTGQIETEKNGVEEEIEWDNENPEKFMSLAQSVSCDVFSKRLRSEDGTEKKNGVSFNHYKVAKTFLPPIEKLKANVNNEPWTNHDLSLASCDTRWINETRGPVYTSYNSTVHPRDSFNQFQSLMIEEEYKPPKLPGQDDRTYITKPMNHKGRFNAVLPQFGKDRNILLGSRDPVPLTTQEEYKEPPSFLTNVEDVRQGQKRFRTMFPDVPVKKGSTDSNTVKKITFTFPPVKPGF</sequence>
<feature type="region of interest" description="Disordered" evidence="2">
    <location>
        <begin position="706"/>
        <end position="729"/>
    </location>
</feature>
<dbReference type="InterPro" id="IPR001680">
    <property type="entry name" value="WD40_rpt"/>
</dbReference>
<dbReference type="PROSITE" id="PS50082">
    <property type="entry name" value="WD_REPEATS_2"/>
    <property type="match status" value="1"/>
</dbReference>
<keyword evidence="1" id="KW-0853">WD repeat</keyword>
<evidence type="ECO:0000313" key="4">
    <source>
        <dbReference type="Proteomes" id="UP001470230"/>
    </source>
</evidence>
<protein>
    <recommendedName>
        <fullName evidence="5">C2 domain-containing protein</fullName>
    </recommendedName>
</protein>